<sequence>IYSTLQRKLSDKYYGNNTRLVLKQLKEIGETKCVELQTAFDLFINKVIAYVKSYFDVNGSFYEKLSFFNAESFNFRMWKNVIDITDMIHIPDLDEDQFIVNFVI</sequence>
<accession>A0A8S3II12</accession>
<evidence type="ECO:0000313" key="2">
    <source>
        <dbReference type="Proteomes" id="UP000681720"/>
    </source>
</evidence>
<evidence type="ECO:0000313" key="1">
    <source>
        <dbReference type="EMBL" id="CAF5199041.1"/>
    </source>
</evidence>
<protein>
    <submittedName>
        <fullName evidence="1">Uncharacterized protein</fullName>
    </submittedName>
</protein>
<gene>
    <name evidence="1" type="ORF">GIL414_LOCUS75943</name>
</gene>
<organism evidence="1 2">
    <name type="scientific">Rotaria magnacalcarata</name>
    <dbReference type="NCBI Taxonomy" id="392030"/>
    <lineage>
        <taxon>Eukaryota</taxon>
        <taxon>Metazoa</taxon>
        <taxon>Spiralia</taxon>
        <taxon>Gnathifera</taxon>
        <taxon>Rotifera</taxon>
        <taxon>Eurotatoria</taxon>
        <taxon>Bdelloidea</taxon>
        <taxon>Philodinida</taxon>
        <taxon>Philodinidae</taxon>
        <taxon>Rotaria</taxon>
    </lineage>
</organism>
<dbReference type="EMBL" id="CAJOBJ010344233">
    <property type="protein sequence ID" value="CAF5199041.1"/>
    <property type="molecule type" value="Genomic_DNA"/>
</dbReference>
<dbReference type="AlphaFoldDB" id="A0A8S3II12"/>
<name>A0A8S3II12_9BILA</name>
<reference evidence="1" key="1">
    <citation type="submission" date="2021-02" db="EMBL/GenBank/DDBJ databases">
        <authorList>
            <person name="Nowell W R."/>
        </authorList>
    </citation>
    <scope>NUCLEOTIDE SEQUENCE</scope>
</reference>
<feature type="non-terminal residue" evidence="1">
    <location>
        <position position="1"/>
    </location>
</feature>
<proteinExistence type="predicted"/>
<comment type="caution">
    <text evidence="1">The sequence shown here is derived from an EMBL/GenBank/DDBJ whole genome shotgun (WGS) entry which is preliminary data.</text>
</comment>
<dbReference type="Proteomes" id="UP000681720">
    <property type="component" value="Unassembled WGS sequence"/>
</dbReference>